<dbReference type="RefSeq" id="WP_187777215.1">
    <property type="nucleotide sequence ID" value="NZ_JACTUZ010000007.1"/>
</dbReference>
<name>A0ABR7R2U6_9PROT</name>
<dbReference type="InterPro" id="IPR011006">
    <property type="entry name" value="CheY-like_superfamily"/>
</dbReference>
<sequence>MAEDEALVAMMMEDCIVEAGGMVLGPVISVPDALRLLDAAMADGGVSAAVINLRLGRENTLRLADALAARRVPFIYATGYVSHHDLELHQEAPVLAKPYNAADLIQALGDLLVGQA</sequence>
<reference evidence="1 2" key="1">
    <citation type="journal article" date="2009" name="Int. J. Syst. Evol. Microbiol.">
        <title>Transfer of Teichococcus ludipueritiae and Muricoccus roseus to the genus Roseomonas, as Roseomonas ludipueritiae comb. nov. and Roseomonas rosea comb. nov., respectively, and emended description of the genus Roseomonas.</title>
        <authorList>
            <person name="Sanchez-Porro C."/>
            <person name="Gallego V."/>
            <person name="Busse H.J."/>
            <person name="Kampfer P."/>
            <person name="Ventosa A."/>
        </authorList>
    </citation>
    <scope>NUCLEOTIDE SEQUENCE [LARGE SCALE GENOMIC DNA]</scope>
    <source>
        <strain evidence="1 2">DSM 14915</strain>
    </source>
</reference>
<proteinExistence type="predicted"/>
<organism evidence="1 2">
    <name type="scientific">Pseudoroseomonas ludipueritiae</name>
    <dbReference type="NCBI Taxonomy" id="198093"/>
    <lineage>
        <taxon>Bacteria</taxon>
        <taxon>Pseudomonadati</taxon>
        <taxon>Pseudomonadota</taxon>
        <taxon>Alphaproteobacteria</taxon>
        <taxon>Acetobacterales</taxon>
        <taxon>Acetobacteraceae</taxon>
        <taxon>Pseudoroseomonas</taxon>
    </lineage>
</organism>
<dbReference type="EMBL" id="JACTUZ010000007">
    <property type="protein sequence ID" value="MBC9176050.1"/>
    <property type="molecule type" value="Genomic_DNA"/>
</dbReference>
<evidence type="ECO:0000313" key="1">
    <source>
        <dbReference type="EMBL" id="MBC9176050.1"/>
    </source>
</evidence>
<comment type="caution">
    <text evidence="1">The sequence shown here is derived from an EMBL/GenBank/DDBJ whole genome shotgun (WGS) entry which is preliminary data.</text>
</comment>
<accession>A0ABR7R2U6</accession>
<gene>
    <name evidence="1" type="ORF">IBL25_03705</name>
</gene>
<dbReference type="Gene3D" id="3.40.50.2300">
    <property type="match status" value="1"/>
</dbReference>
<keyword evidence="2" id="KW-1185">Reference proteome</keyword>
<protein>
    <submittedName>
        <fullName evidence="1">Response regulator</fullName>
    </submittedName>
</protein>
<dbReference type="Proteomes" id="UP000603940">
    <property type="component" value="Unassembled WGS sequence"/>
</dbReference>
<dbReference type="SUPFAM" id="SSF52172">
    <property type="entry name" value="CheY-like"/>
    <property type="match status" value="1"/>
</dbReference>
<evidence type="ECO:0000313" key="2">
    <source>
        <dbReference type="Proteomes" id="UP000603940"/>
    </source>
</evidence>